<dbReference type="RefSeq" id="WP_307335687.1">
    <property type="nucleotide sequence ID" value="NZ_JAUSUQ010000002.1"/>
</dbReference>
<dbReference type="CDD" id="cd11527">
    <property type="entry name" value="NTP-PPase_dUTPase"/>
    <property type="match status" value="1"/>
</dbReference>
<dbReference type="Proteomes" id="UP001232445">
    <property type="component" value="Unassembled WGS sequence"/>
</dbReference>
<dbReference type="InterPro" id="IPR014871">
    <property type="entry name" value="dUTPase/dCTP_pyrophosphatase"/>
</dbReference>
<gene>
    <name evidence="1" type="ORF">J2S00_000795</name>
</gene>
<dbReference type="EMBL" id="JAUSUQ010000002">
    <property type="protein sequence ID" value="MDQ0338012.1"/>
    <property type="molecule type" value="Genomic_DNA"/>
</dbReference>
<evidence type="ECO:0000313" key="2">
    <source>
        <dbReference type="Proteomes" id="UP001232445"/>
    </source>
</evidence>
<accession>A0ABU0CSK6</accession>
<dbReference type="SUPFAM" id="SSF101386">
    <property type="entry name" value="all-alpha NTP pyrophosphatases"/>
    <property type="match status" value="1"/>
</dbReference>
<reference evidence="1 2" key="1">
    <citation type="submission" date="2023-07" db="EMBL/GenBank/DDBJ databases">
        <title>Genomic Encyclopedia of Type Strains, Phase IV (KMG-IV): sequencing the most valuable type-strain genomes for metagenomic binning, comparative biology and taxonomic classification.</title>
        <authorList>
            <person name="Goeker M."/>
        </authorList>
    </citation>
    <scope>NUCLEOTIDE SEQUENCE [LARGE SCALE GENOMIC DNA]</scope>
    <source>
        <strain evidence="1 2">DSM 17740</strain>
    </source>
</reference>
<organism evidence="1 2">
    <name type="scientific">Caldalkalibacillus uzonensis</name>
    <dbReference type="NCBI Taxonomy" id="353224"/>
    <lineage>
        <taxon>Bacteria</taxon>
        <taxon>Bacillati</taxon>
        <taxon>Bacillota</taxon>
        <taxon>Bacilli</taxon>
        <taxon>Bacillales</taxon>
        <taxon>Bacillaceae</taxon>
        <taxon>Caldalkalibacillus</taxon>
    </lineage>
</organism>
<comment type="caution">
    <text evidence="1">The sequence shown here is derived from an EMBL/GenBank/DDBJ whole genome shotgun (WGS) entry which is preliminary data.</text>
</comment>
<proteinExistence type="predicted"/>
<dbReference type="Gene3D" id="1.10.4010.10">
    <property type="entry name" value="Type II deoxyuridine triphosphatase"/>
    <property type="match status" value="1"/>
</dbReference>
<sequence>MVNLQPLFEIQKELDDKIIAKHGLFHQNLIPKKILALEVELGELANETRCFKFWSIKPPSPRDIILEEYVDALHFVLSIGLEKGFDQLVRIEKRNIAVTEVEAFHQVFDCITRFAQTEDGQAYQALFQSVIDLGQRLGFSWEEIEQAYKKKNEVNHQRQEQGY</sequence>
<keyword evidence="2" id="KW-1185">Reference proteome</keyword>
<name>A0ABU0CSK6_9BACI</name>
<dbReference type="Pfam" id="PF08761">
    <property type="entry name" value="dUTPase_2"/>
    <property type="match status" value="1"/>
</dbReference>
<evidence type="ECO:0000313" key="1">
    <source>
        <dbReference type="EMBL" id="MDQ0338012.1"/>
    </source>
</evidence>
<dbReference type="PIRSF" id="PIRSF030140">
    <property type="entry name" value="UCP030140"/>
    <property type="match status" value="1"/>
</dbReference>
<dbReference type="InterPro" id="IPR016947">
    <property type="entry name" value="UCP030140"/>
</dbReference>
<protein>
    <submittedName>
        <fullName evidence="1">Dimeric dUTPase (All-alpha-NTP-PPase superfamily)</fullName>
    </submittedName>
</protein>